<dbReference type="Pfam" id="PF13505">
    <property type="entry name" value="OMP_b-brl"/>
    <property type="match status" value="1"/>
</dbReference>
<keyword evidence="4" id="KW-0998">Cell outer membrane</keyword>
<dbReference type="EMBL" id="VLLA01000049">
    <property type="protein sequence ID" value="TWI57252.1"/>
    <property type="molecule type" value="Genomic_DNA"/>
</dbReference>
<organism evidence="8 9">
    <name type="scientific">Bradyrhizobium huanghuaihaiense</name>
    <dbReference type="NCBI Taxonomy" id="990078"/>
    <lineage>
        <taxon>Bacteria</taxon>
        <taxon>Pseudomonadati</taxon>
        <taxon>Pseudomonadota</taxon>
        <taxon>Alphaproteobacteria</taxon>
        <taxon>Hyphomicrobiales</taxon>
        <taxon>Nitrobacteraceae</taxon>
        <taxon>Bradyrhizobium</taxon>
    </lineage>
</organism>
<protein>
    <submittedName>
        <fullName evidence="8">Outer membrane protein with beta-barrel domain</fullName>
    </submittedName>
</protein>
<keyword evidence="2 6" id="KW-0732">Signal</keyword>
<keyword evidence="9" id="KW-1185">Reference proteome</keyword>
<gene>
    <name evidence="8" type="ORF">IQ16_08330</name>
</gene>
<sequence>MRPGVLLLGATTIALVANGAANAADLEPEVKLPAAVWNWSGGYIGGHVGGGYGRTSFSNPYGPSIYGGIVDTPTFLAGGQIGYNWQKNGWVFGVELDVSGAVSDGTNTCLASSGFVVSANCKAGPNIFATATGRVGYTFGASGGTLAYLKGGAAWQNNQGDVINNHEGGLHNTDYNDTVSRLNFAIQSNCITTSKGSSGFPPRRHRFTSAQSHAVGRFLPVFASSRETKGSGSSAFGSCAISRSTCACIVPRSKFSSASSTLFPLR</sequence>
<dbReference type="InterPro" id="IPR011250">
    <property type="entry name" value="OMP/PagP_B-barrel"/>
</dbReference>
<dbReference type="GO" id="GO:0009279">
    <property type="term" value="C:cell outer membrane"/>
    <property type="evidence" value="ECO:0007669"/>
    <property type="project" value="UniProtKB-SubCell"/>
</dbReference>
<evidence type="ECO:0000313" key="8">
    <source>
        <dbReference type="EMBL" id="TWI57252.1"/>
    </source>
</evidence>
<dbReference type="PANTHER" id="PTHR34001:SF3">
    <property type="entry name" value="BLL7405 PROTEIN"/>
    <property type="match status" value="1"/>
</dbReference>
<dbReference type="PANTHER" id="PTHR34001">
    <property type="entry name" value="BLL7405 PROTEIN"/>
    <property type="match status" value="1"/>
</dbReference>
<comment type="subcellular location">
    <subcellularLocation>
        <location evidence="1">Cell outer membrane</location>
    </subcellularLocation>
</comment>
<comment type="similarity">
    <text evidence="5">Belongs to the Omp25/RopB family.</text>
</comment>
<evidence type="ECO:0000256" key="5">
    <source>
        <dbReference type="ARBA" id="ARBA00038306"/>
    </source>
</evidence>
<proteinExistence type="inferred from homology"/>
<evidence type="ECO:0000256" key="1">
    <source>
        <dbReference type="ARBA" id="ARBA00004442"/>
    </source>
</evidence>
<reference evidence="8 9" key="1">
    <citation type="journal article" date="2015" name="Stand. Genomic Sci.">
        <title>Genomic Encyclopedia of Bacterial and Archaeal Type Strains, Phase III: the genomes of soil and plant-associated and newly described type strains.</title>
        <authorList>
            <person name="Whitman W.B."/>
            <person name="Woyke T."/>
            <person name="Klenk H.P."/>
            <person name="Zhou Y."/>
            <person name="Lilburn T.G."/>
            <person name="Beck B.J."/>
            <person name="De Vos P."/>
            <person name="Vandamme P."/>
            <person name="Eisen J.A."/>
            <person name="Garrity G."/>
            <person name="Hugenholtz P."/>
            <person name="Kyrpides N.C."/>
        </authorList>
    </citation>
    <scope>NUCLEOTIDE SEQUENCE [LARGE SCALE GENOMIC DNA]</scope>
    <source>
        <strain evidence="8 9">CGMCC 1.10948</strain>
    </source>
</reference>
<dbReference type="AlphaFoldDB" id="A0A562QKG7"/>
<evidence type="ECO:0000256" key="2">
    <source>
        <dbReference type="ARBA" id="ARBA00022729"/>
    </source>
</evidence>
<feature type="chain" id="PRO_5021721566" evidence="6">
    <location>
        <begin position="24"/>
        <end position="266"/>
    </location>
</feature>
<name>A0A562QKG7_9BRAD</name>
<feature type="domain" description="Outer membrane protein beta-barrel" evidence="7">
    <location>
        <begin position="25"/>
        <end position="177"/>
    </location>
</feature>
<evidence type="ECO:0000259" key="7">
    <source>
        <dbReference type="Pfam" id="PF13505"/>
    </source>
</evidence>
<evidence type="ECO:0000313" key="9">
    <source>
        <dbReference type="Proteomes" id="UP000316291"/>
    </source>
</evidence>
<dbReference type="InterPro" id="IPR051692">
    <property type="entry name" value="OMP-like"/>
</dbReference>
<dbReference type="SUPFAM" id="SSF56925">
    <property type="entry name" value="OMPA-like"/>
    <property type="match status" value="1"/>
</dbReference>
<dbReference type="RefSeq" id="WP_244636074.1">
    <property type="nucleotide sequence ID" value="NZ_VLLA01000049.1"/>
</dbReference>
<accession>A0A562QKG7</accession>
<dbReference type="InterPro" id="IPR027385">
    <property type="entry name" value="Beta-barrel_OMP"/>
</dbReference>
<keyword evidence="3" id="KW-0472">Membrane</keyword>
<evidence type="ECO:0000256" key="3">
    <source>
        <dbReference type="ARBA" id="ARBA00023136"/>
    </source>
</evidence>
<feature type="signal peptide" evidence="6">
    <location>
        <begin position="1"/>
        <end position="23"/>
    </location>
</feature>
<dbReference type="Proteomes" id="UP000316291">
    <property type="component" value="Unassembled WGS sequence"/>
</dbReference>
<evidence type="ECO:0000256" key="6">
    <source>
        <dbReference type="SAM" id="SignalP"/>
    </source>
</evidence>
<evidence type="ECO:0000256" key="4">
    <source>
        <dbReference type="ARBA" id="ARBA00023237"/>
    </source>
</evidence>
<comment type="caution">
    <text evidence="8">The sequence shown here is derived from an EMBL/GenBank/DDBJ whole genome shotgun (WGS) entry which is preliminary data.</text>
</comment>